<dbReference type="PANTHER" id="PTHR31140">
    <property type="entry name" value="B3 DOMAIN-CONTAINING TRANSCRIPTION FACTOR ABI3"/>
    <property type="match status" value="1"/>
</dbReference>
<protein>
    <recommendedName>
        <fullName evidence="7">TF-B3 domain-containing protein</fullName>
    </recommendedName>
</protein>
<evidence type="ECO:0000256" key="4">
    <source>
        <dbReference type="ARBA" id="ARBA00023163"/>
    </source>
</evidence>
<feature type="region of interest" description="Disordered" evidence="6">
    <location>
        <begin position="368"/>
        <end position="389"/>
    </location>
</feature>
<dbReference type="SMR" id="A0A2C9WGT1"/>
<dbReference type="Proteomes" id="UP000091857">
    <property type="component" value="Chromosome 1"/>
</dbReference>
<keyword evidence="9" id="KW-1185">Reference proteome</keyword>
<dbReference type="OMA" id="HHATMAS"/>
<evidence type="ECO:0000259" key="7">
    <source>
        <dbReference type="PROSITE" id="PS50863"/>
    </source>
</evidence>
<dbReference type="EMBL" id="CM004387">
    <property type="protein sequence ID" value="OAY59065.1"/>
    <property type="molecule type" value="Genomic_DNA"/>
</dbReference>
<dbReference type="AlphaFoldDB" id="A0A2C9WGT1"/>
<organism evidence="8 9">
    <name type="scientific">Manihot esculenta</name>
    <name type="common">Cassava</name>
    <name type="synonym">Jatropha manihot</name>
    <dbReference type="NCBI Taxonomy" id="3983"/>
    <lineage>
        <taxon>Eukaryota</taxon>
        <taxon>Viridiplantae</taxon>
        <taxon>Streptophyta</taxon>
        <taxon>Embryophyta</taxon>
        <taxon>Tracheophyta</taxon>
        <taxon>Spermatophyta</taxon>
        <taxon>Magnoliopsida</taxon>
        <taxon>eudicotyledons</taxon>
        <taxon>Gunneridae</taxon>
        <taxon>Pentapetalae</taxon>
        <taxon>rosids</taxon>
        <taxon>fabids</taxon>
        <taxon>Malpighiales</taxon>
        <taxon>Euphorbiaceae</taxon>
        <taxon>Crotonoideae</taxon>
        <taxon>Manihoteae</taxon>
        <taxon>Manihot</taxon>
    </lineage>
</organism>
<reference evidence="9" key="1">
    <citation type="journal article" date="2016" name="Nat. Biotechnol.">
        <title>Sequencing wild and cultivated cassava and related species reveals extensive interspecific hybridization and genetic diversity.</title>
        <authorList>
            <person name="Bredeson J.V."/>
            <person name="Lyons J.B."/>
            <person name="Prochnik S.E."/>
            <person name="Wu G.A."/>
            <person name="Ha C.M."/>
            <person name="Edsinger-Gonzales E."/>
            <person name="Grimwood J."/>
            <person name="Schmutz J."/>
            <person name="Rabbi I.Y."/>
            <person name="Egesi C."/>
            <person name="Nauluvula P."/>
            <person name="Lebot V."/>
            <person name="Ndunguru J."/>
            <person name="Mkamilo G."/>
            <person name="Bart R.S."/>
            <person name="Setter T.L."/>
            <person name="Gleadow R.M."/>
            <person name="Kulakow P."/>
            <person name="Ferguson M.E."/>
            <person name="Rounsley S."/>
            <person name="Rokhsar D.S."/>
        </authorList>
    </citation>
    <scope>NUCLEOTIDE SEQUENCE [LARGE SCALE GENOMIC DNA]</scope>
    <source>
        <strain evidence="9">cv. AM560-2</strain>
    </source>
</reference>
<keyword evidence="2" id="KW-0805">Transcription regulation</keyword>
<evidence type="ECO:0000256" key="2">
    <source>
        <dbReference type="ARBA" id="ARBA00023015"/>
    </source>
</evidence>
<evidence type="ECO:0000313" key="8">
    <source>
        <dbReference type="EMBL" id="OAY59065.1"/>
    </source>
</evidence>
<evidence type="ECO:0000256" key="6">
    <source>
        <dbReference type="SAM" id="MobiDB-lite"/>
    </source>
</evidence>
<dbReference type="Gene3D" id="2.40.330.10">
    <property type="entry name" value="DNA-binding pseudobarrel domain"/>
    <property type="match status" value="1"/>
</dbReference>
<feature type="region of interest" description="Disordered" evidence="6">
    <location>
        <begin position="213"/>
        <end position="233"/>
    </location>
</feature>
<dbReference type="SMART" id="SM01019">
    <property type="entry name" value="B3"/>
    <property type="match status" value="1"/>
</dbReference>
<dbReference type="GO" id="GO:0003700">
    <property type="term" value="F:DNA-binding transcription factor activity"/>
    <property type="evidence" value="ECO:0007669"/>
    <property type="project" value="InterPro"/>
</dbReference>
<dbReference type="GO" id="GO:0005634">
    <property type="term" value="C:nucleus"/>
    <property type="evidence" value="ECO:0007669"/>
    <property type="project" value="UniProtKB-SubCell"/>
</dbReference>
<accession>A0A2C9WGT1</accession>
<dbReference type="InterPro" id="IPR003340">
    <property type="entry name" value="B3_DNA-bd"/>
</dbReference>
<comment type="caution">
    <text evidence="8">The sequence shown here is derived from an EMBL/GenBank/DDBJ whole genome shotgun (WGS) entry which is preliminary data.</text>
</comment>
<dbReference type="InterPro" id="IPR015300">
    <property type="entry name" value="DNA-bd_pseudobarrel_sf"/>
</dbReference>
<evidence type="ECO:0000256" key="1">
    <source>
        <dbReference type="ARBA" id="ARBA00004123"/>
    </source>
</evidence>
<dbReference type="STRING" id="3983.A0A2C9WGT1"/>
<feature type="compositionally biased region" description="Low complexity" evidence="6">
    <location>
        <begin position="21"/>
        <end position="33"/>
    </location>
</feature>
<dbReference type="OrthoDB" id="2020802at2759"/>
<dbReference type="CDD" id="cd10017">
    <property type="entry name" value="B3_DNA"/>
    <property type="match status" value="1"/>
</dbReference>
<dbReference type="PANTHER" id="PTHR31140:SF2">
    <property type="entry name" value="B3 DOMAIN-CONTAINING TRANSCRIPTION FACTOR NGA2"/>
    <property type="match status" value="1"/>
</dbReference>
<sequence length="430" mass="48053">MDFGSGFSEEDQMSKGKIPFSYSSSSSPSSSSSQHKGNLLPLSQIYDNPKPQMGSWLGSKYDPVQEDTSRFNDSGAAVKLELMDVNDEQKQGIQEESASVAVIEKEHMFDKVVTPSDVGKLNRLVIPKQHAEKYFPLDSSTNDKGLLLNFEDRTGKAWRFRYSYWNSSQSYVMTKGWSRFVKDKKLDAGDIVSFHRGVGETGKDHLYIDWRRRPDAPDTTSHNPQHRHQQHHHFSSIPWSPLLMRPPMVPMMRRDHLHFSNPDRNAYYNSGGGGGSYYGYGYNSCNYSNMNANHCPPSGTIIYRRSTAPQQLGMGMVQWQQQGVGGVVEPMVYESVPVVQGKAAAKRLRLFGVNMDCPITDSEECDELSSATAIPPPHHATTALQAPQISSSSHHALQLRLYNGTPLPPITSSTQFFHKGKSSTSLDLDI</sequence>
<keyword evidence="5" id="KW-0539">Nucleus</keyword>
<dbReference type="FunFam" id="2.40.330.10:FF:000002">
    <property type="entry name" value="B3 domain-containing protein"/>
    <property type="match status" value="1"/>
</dbReference>
<dbReference type="InterPro" id="IPR044800">
    <property type="entry name" value="LEC2-like"/>
</dbReference>
<feature type="region of interest" description="Disordered" evidence="6">
    <location>
        <begin position="1"/>
        <end position="47"/>
    </location>
</feature>
<proteinExistence type="predicted"/>
<evidence type="ECO:0000313" key="9">
    <source>
        <dbReference type="Proteomes" id="UP000091857"/>
    </source>
</evidence>
<feature type="compositionally biased region" description="Basic residues" evidence="6">
    <location>
        <begin position="224"/>
        <end position="233"/>
    </location>
</feature>
<gene>
    <name evidence="8" type="ORF">MANES_01G000372v8</name>
</gene>
<keyword evidence="4" id="KW-0804">Transcription</keyword>
<dbReference type="Gramene" id="Manes.01G000372.1.v8.1">
    <property type="protein sequence ID" value="Manes.01G000372.1.v8.1.CDS.1"/>
    <property type="gene ID" value="Manes.01G000372.v8.1"/>
</dbReference>
<comment type="subcellular location">
    <subcellularLocation>
        <location evidence="1">Nucleus</location>
    </subcellularLocation>
</comment>
<dbReference type="PROSITE" id="PS50863">
    <property type="entry name" value="B3"/>
    <property type="match status" value="1"/>
</dbReference>
<dbReference type="SUPFAM" id="SSF101936">
    <property type="entry name" value="DNA-binding pseudobarrel domain"/>
    <property type="match status" value="1"/>
</dbReference>
<evidence type="ECO:0000256" key="5">
    <source>
        <dbReference type="ARBA" id="ARBA00023242"/>
    </source>
</evidence>
<dbReference type="GO" id="GO:0003677">
    <property type="term" value="F:DNA binding"/>
    <property type="evidence" value="ECO:0007669"/>
    <property type="project" value="UniProtKB-KW"/>
</dbReference>
<dbReference type="Pfam" id="PF02362">
    <property type="entry name" value="B3"/>
    <property type="match status" value="1"/>
</dbReference>
<feature type="domain" description="TF-B3" evidence="7">
    <location>
        <begin position="109"/>
        <end position="214"/>
    </location>
</feature>
<evidence type="ECO:0000256" key="3">
    <source>
        <dbReference type="ARBA" id="ARBA00023125"/>
    </source>
</evidence>
<keyword evidence="3" id="KW-0238">DNA-binding</keyword>
<name>A0A2C9WGT1_MANES</name>